<sequence>MVDLSRAIETPIAVDPPVVKAFEGRVISVNLRDVTLDDVLCAISPAFADREHRLVLVRNREGLTLRRASDASQVTSVRVHDIGELLPADQSIDPPSLSPLPATAPAGGLFASSAARQVFSTNRDERADCADGVSMATEFYIFQTTGNDPNRIVAPPRHTLPVVVWRFERLIVLAPQIDQPRAAAFLAALKERRR</sequence>
<dbReference type="AlphaFoldDB" id="A0A7M2WTM6"/>
<dbReference type="Proteomes" id="UP000593765">
    <property type="component" value="Chromosome"/>
</dbReference>
<dbReference type="EMBL" id="CP063458">
    <property type="protein sequence ID" value="QOV88868.1"/>
    <property type="molecule type" value="Genomic_DNA"/>
</dbReference>
<dbReference type="RefSeq" id="WP_206291876.1">
    <property type="nucleotide sequence ID" value="NZ_CP063458.1"/>
</dbReference>
<protein>
    <submittedName>
        <fullName evidence="1">Uncharacterized protein</fullName>
    </submittedName>
</protein>
<evidence type="ECO:0000313" key="1">
    <source>
        <dbReference type="EMBL" id="QOV88868.1"/>
    </source>
</evidence>
<name>A0A7M2WTM6_9BACT</name>
<reference evidence="1 2" key="1">
    <citation type="submission" date="2020-10" db="EMBL/GenBank/DDBJ databases">
        <title>Wide distribution of Phycisphaera-like planctomycetes from WD2101 soil group in peatlands and genome analysis of the first cultivated representative.</title>
        <authorList>
            <person name="Dedysh S.N."/>
            <person name="Beletsky A.V."/>
            <person name="Ivanova A."/>
            <person name="Kulichevskaya I.S."/>
            <person name="Suzina N.E."/>
            <person name="Philippov D.A."/>
            <person name="Rakitin A.L."/>
            <person name="Mardanov A.V."/>
            <person name="Ravin N.V."/>
        </authorList>
    </citation>
    <scope>NUCLEOTIDE SEQUENCE [LARGE SCALE GENOMIC DNA]</scope>
    <source>
        <strain evidence="1 2">M1803</strain>
    </source>
</reference>
<keyword evidence="2" id="KW-1185">Reference proteome</keyword>
<dbReference type="KEGG" id="hbs:IPV69_21980"/>
<proteinExistence type="predicted"/>
<accession>A0A7M2WTM6</accession>
<gene>
    <name evidence="1" type="ORF">IPV69_21980</name>
</gene>
<evidence type="ECO:0000313" key="2">
    <source>
        <dbReference type="Proteomes" id="UP000593765"/>
    </source>
</evidence>
<organism evidence="1 2">
    <name type="scientific">Humisphaera borealis</name>
    <dbReference type="NCBI Taxonomy" id="2807512"/>
    <lineage>
        <taxon>Bacteria</taxon>
        <taxon>Pseudomonadati</taxon>
        <taxon>Planctomycetota</taxon>
        <taxon>Phycisphaerae</taxon>
        <taxon>Tepidisphaerales</taxon>
        <taxon>Tepidisphaeraceae</taxon>
        <taxon>Humisphaera</taxon>
    </lineage>
</organism>